<dbReference type="Gene3D" id="1.10.418.10">
    <property type="entry name" value="Calponin-like domain"/>
    <property type="match status" value="1"/>
</dbReference>
<dbReference type="InterPro" id="IPR001781">
    <property type="entry name" value="Znf_LIM"/>
</dbReference>
<dbReference type="InterPro" id="IPR001715">
    <property type="entry name" value="CH_dom"/>
</dbReference>
<evidence type="ECO:0000259" key="11">
    <source>
        <dbReference type="PROSITE" id="PS50023"/>
    </source>
</evidence>
<dbReference type="STRING" id="7168.A0A182NCY4"/>
<evidence type="ECO:0000313" key="13">
    <source>
        <dbReference type="EnsemblMetazoa" id="ADIR005498-PA"/>
    </source>
</evidence>
<dbReference type="PROSITE" id="PS00478">
    <property type="entry name" value="LIM_DOMAIN_1"/>
    <property type="match status" value="1"/>
</dbReference>
<keyword evidence="6 8" id="KW-0440">LIM domain</keyword>
<feature type="region of interest" description="Disordered" evidence="9">
    <location>
        <begin position="209"/>
        <end position="242"/>
    </location>
</feature>
<dbReference type="PROSITE" id="PS50021">
    <property type="entry name" value="CH"/>
    <property type="match status" value="1"/>
</dbReference>
<keyword evidence="3 8" id="KW-0479">Metal-binding</keyword>
<dbReference type="Pfam" id="PF00307">
    <property type="entry name" value="CH"/>
    <property type="match status" value="1"/>
</dbReference>
<feature type="compositionally biased region" description="Low complexity" evidence="9">
    <location>
        <begin position="503"/>
        <end position="513"/>
    </location>
</feature>
<evidence type="ECO:0000256" key="2">
    <source>
        <dbReference type="ARBA" id="ARBA00022553"/>
    </source>
</evidence>
<feature type="region of interest" description="Disordered" evidence="9">
    <location>
        <begin position="1143"/>
        <end position="1275"/>
    </location>
</feature>
<dbReference type="InterPro" id="IPR050540">
    <property type="entry name" value="F-actin_Monoox_Mical"/>
</dbReference>
<evidence type="ECO:0000256" key="6">
    <source>
        <dbReference type="ARBA" id="ARBA00023038"/>
    </source>
</evidence>
<evidence type="ECO:0000256" key="3">
    <source>
        <dbReference type="ARBA" id="ARBA00022723"/>
    </source>
</evidence>
<evidence type="ECO:0000256" key="8">
    <source>
        <dbReference type="PROSITE-ProRule" id="PRU00125"/>
    </source>
</evidence>
<feature type="compositionally biased region" description="Basic and acidic residues" evidence="9">
    <location>
        <begin position="907"/>
        <end position="920"/>
    </location>
</feature>
<feature type="region of interest" description="Disordered" evidence="9">
    <location>
        <begin position="289"/>
        <end position="423"/>
    </location>
</feature>
<dbReference type="SMART" id="SM00132">
    <property type="entry name" value="LIM"/>
    <property type="match status" value="1"/>
</dbReference>
<evidence type="ECO:0000259" key="10">
    <source>
        <dbReference type="PROSITE" id="PS50021"/>
    </source>
</evidence>
<feature type="region of interest" description="Disordered" evidence="9">
    <location>
        <begin position="503"/>
        <end position="873"/>
    </location>
</feature>
<dbReference type="GO" id="GO:0046872">
    <property type="term" value="F:metal ion binding"/>
    <property type="evidence" value="ECO:0007669"/>
    <property type="project" value="UniProtKB-KW"/>
</dbReference>
<feature type="domain" description="LIM zinc-binding" evidence="11">
    <location>
        <begin position="146"/>
        <end position="208"/>
    </location>
</feature>
<feature type="region of interest" description="Disordered" evidence="9">
    <location>
        <begin position="452"/>
        <end position="490"/>
    </location>
</feature>
<dbReference type="GO" id="GO:0005768">
    <property type="term" value="C:endosome"/>
    <property type="evidence" value="ECO:0007669"/>
    <property type="project" value="UniProtKB-SubCell"/>
</dbReference>
<dbReference type="InterPro" id="IPR036872">
    <property type="entry name" value="CH_dom_sf"/>
</dbReference>
<feature type="compositionally biased region" description="Polar residues" evidence="9">
    <location>
        <begin position="921"/>
        <end position="931"/>
    </location>
</feature>
<organism evidence="13 14">
    <name type="scientific">Anopheles dirus</name>
    <dbReference type="NCBI Taxonomy" id="7168"/>
    <lineage>
        <taxon>Eukaryota</taxon>
        <taxon>Metazoa</taxon>
        <taxon>Ecdysozoa</taxon>
        <taxon>Arthropoda</taxon>
        <taxon>Hexapoda</taxon>
        <taxon>Insecta</taxon>
        <taxon>Pterygota</taxon>
        <taxon>Neoptera</taxon>
        <taxon>Endopterygota</taxon>
        <taxon>Diptera</taxon>
        <taxon>Nematocera</taxon>
        <taxon>Culicoidea</taxon>
        <taxon>Culicidae</taxon>
        <taxon>Anophelinae</taxon>
        <taxon>Anopheles</taxon>
    </lineage>
</organism>
<feature type="domain" description="Calponin-homology (CH)" evidence="10">
    <location>
        <begin position="4"/>
        <end position="110"/>
    </location>
</feature>
<feature type="compositionally biased region" description="Low complexity" evidence="9">
    <location>
        <begin position="722"/>
        <end position="753"/>
    </location>
</feature>
<dbReference type="CDD" id="cd09400">
    <property type="entry name" value="LIM_like_1"/>
    <property type="match status" value="1"/>
</dbReference>
<dbReference type="Pfam" id="PF00412">
    <property type="entry name" value="LIM"/>
    <property type="match status" value="1"/>
</dbReference>
<name>A0A182NCY4_9DIPT</name>
<keyword evidence="4" id="KW-0967">Endosome</keyword>
<dbReference type="PANTHER" id="PTHR23167:SF84">
    <property type="entry name" value="ALPHA ACTININ 3-RELATED"/>
    <property type="match status" value="1"/>
</dbReference>
<feature type="compositionally biased region" description="Acidic residues" evidence="9">
    <location>
        <begin position="323"/>
        <end position="344"/>
    </location>
</feature>
<protein>
    <recommendedName>
        <fullName evidence="15">MICAL-like protein 1</fullName>
    </recommendedName>
</protein>
<sequence>MSERRGTKALELWCRRIAEGYKDVKVTNMSTSWRDGLAFCAIIHNFRPDLIDFASLSKDNVYYNNELAFTIAEQHLGIPSLLDPADMVKYEVPDRFSILTYLSQYYRVFSNQEPANKKTAAKDTKTDDLTSKMASIPAFVGVPKRASCNRCSNPIFLAERISFGEKSYHRSCLKCARCGTQLTVGSFYETETDGEYCCETCPDEEIQLEQRRESSASSEENLSPVVAGSERKPSSSSAPVGLSRNVRSSKLLDRITFFESAPLSDEEKTSNLERKTRMSHFLKETLKDVEQHEDKPPDLPAVGPPSSVRSSSEENGKAKPVATEEDVDDSEEESADENDVEDEFEKLVQGLDQEDLESQKSIPVPQPVVDRSSHVIKNELEEEIATSTPIASQDPEMNSPAEIIPQTESSKSEADAETEPLDDKKELKLEVIATAEEIDVKMLELEHIEDVTETTEASDLKHEQVQAVEEDKTSETLHESSTEISDNVAKDTPTAVVAVIVETETPTSAPETESLPKDSNVPEENERTELKMLPILDASDNSDSKLMVPNETAQDTLIESKVPEKVEEKEEAKIAPLRENHEVTEPGKVEQKEDKDASSSEEQYPSDLNPFGDDDDGEANEKIVALRSVPGGGKPVPTMRRVSTNPFGSEDEDDDTPQSPAAKPPRPPPPKVKTLKPVPANPFDDDDDEGPANEPEIVPVSKPSPRRTPVPTPRKAHAYNDSISSLDNSLMSSSRLSSSNVSLASSLESGPSSIVAPRRKKGKAPDIPLATVGSSTPVVSQHQLNNSTASVEPTSVENLSNNSGTLTTPRKKRLAPAPPPIPSSSSTPKQPAKLEGEGGGLTRSPSQRLLAVDASLLTSNHREPADTVSHATSNESVVYRRTIVPLVLDDDGPESPIHSASTNTSERQWEKMKDNKEAQNRNRQSQSSPTTSEGHSFGSPGGGSGALSILSNKSSQGKWKRRKGPAPALPMIAAPLPERKPIKMLPLKEIHQELQIIETQQQGLEKQGIVLEKMIRERCEGVEADVDLDIRLQANSKEVEDLIMQLFELVNEKNELFRRQAELMYLRRMHRLEQEQADLEYEIRLLMAQPERNKTDSDKEKEEALIARLVEIVQLRNEVVECLEMDRIREAEEDLSIKQSIEERAASQQSKHGSSKKDSSASSTTLPLTDAEKRDSSTKLSKKEKKKLKEAKKLVKSKKIDSEKDADETESSTTKEKKKKRNVGVGTSGGAVARVCSDGTPGQQFSSFGRGIPQQEEPGGDIGDEIVAMRPADCR</sequence>
<dbReference type="VEuPathDB" id="VectorBase:ADIR005498"/>
<proteinExistence type="predicted"/>
<dbReference type="InterPro" id="IPR022735">
    <property type="entry name" value="bMERB_dom"/>
</dbReference>
<dbReference type="EnsemblMetazoa" id="ADIR005498-RA">
    <property type="protein sequence ID" value="ADIR005498-PA"/>
    <property type="gene ID" value="ADIR005498"/>
</dbReference>
<dbReference type="SMART" id="SM00033">
    <property type="entry name" value="CH"/>
    <property type="match status" value="1"/>
</dbReference>
<reference evidence="13" key="2">
    <citation type="submission" date="2020-05" db="UniProtKB">
        <authorList>
            <consortium name="EnsemblMetazoa"/>
        </authorList>
    </citation>
    <scope>IDENTIFICATION</scope>
    <source>
        <strain evidence="13">WRAIR2</strain>
    </source>
</reference>
<dbReference type="PROSITE" id="PS51848">
    <property type="entry name" value="BMERB"/>
    <property type="match status" value="1"/>
</dbReference>
<reference evidence="14" key="1">
    <citation type="submission" date="2013-03" db="EMBL/GenBank/DDBJ databases">
        <title>The Genome Sequence of Anopheles dirus WRAIR2.</title>
        <authorList>
            <consortium name="The Broad Institute Genomics Platform"/>
            <person name="Neafsey D.E."/>
            <person name="Walton C."/>
            <person name="Walker B."/>
            <person name="Young S.K."/>
            <person name="Zeng Q."/>
            <person name="Gargeya S."/>
            <person name="Fitzgerald M."/>
            <person name="Haas B."/>
            <person name="Abouelleil A."/>
            <person name="Allen A.W."/>
            <person name="Alvarado L."/>
            <person name="Arachchi H.M."/>
            <person name="Berlin A.M."/>
            <person name="Chapman S.B."/>
            <person name="Gainer-Dewar J."/>
            <person name="Goldberg J."/>
            <person name="Griggs A."/>
            <person name="Gujja S."/>
            <person name="Hansen M."/>
            <person name="Howarth C."/>
            <person name="Imamovic A."/>
            <person name="Ireland A."/>
            <person name="Larimer J."/>
            <person name="McCowan C."/>
            <person name="Murphy C."/>
            <person name="Pearson M."/>
            <person name="Poon T.W."/>
            <person name="Priest M."/>
            <person name="Roberts A."/>
            <person name="Saif S."/>
            <person name="Shea T."/>
            <person name="Sisk P."/>
            <person name="Sykes S."/>
            <person name="Wortman J."/>
            <person name="Nusbaum C."/>
            <person name="Birren B."/>
        </authorList>
    </citation>
    <scope>NUCLEOTIDE SEQUENCE [LARGE SCALE GENOMIC DNA]</scope>
    <source>
        <strain evidence="14">WRAIR2</strain>
    </source>
</reference>
<keyword evidence="7" id="KW-0175">Coiled coil</keyword>
<feature type="compositionally biased region" description="Basic residues" evidence="9">
    <location>
        <begin position="1180"/>
        <end position="1197"/>
    </location>
</feature>
<dbReference type="PROSITE" id="PS50023">
    <property type="entry name" value="LIM_DOMAIN_2"/>
    <property type="match status" value="1"/>
</dbReference>
<evidence type="ECO:0000313" key="14">
    <source>
        <dbReference type="Proteomes" id="UP000075884"/>
    </source>
</evidence>
<feature type="region of interest" description="Disordered" evidence="9">
    <location>
        <begin position="888"/>
        <end position="971"/>
    </location>
</feature>
<evidence type="ECO:0008006" key="15">
    <source>
        <dbReference type="Google" id="ProtNLM"/>
    </source>
</evidence>
<evidence type="ECO:0000256" key="4">
    <source>
        <dbReference type="ARBA" id="ARBA00022753"/>
    </source>
</evidence>
<evidence type="ECO:0000256" key="7">
    <source>
        <dbReference type="ARBA" id="ARBA00023054"/>
    </source>
</evidence>
<accession>A0A182NCY4</accession>
<evidence type="ECO:0000256" key="5">
    <source>
        <dbReference type="ARBA" id="ARBA00022833"/>
    </source>
</evidence>
<keyword evidence="5 8" id="KW-0862">Zinc</keyword>
<dbReference type="PANTHER" id="PTHR23167">
    <property type="entry name" value="CALPONIN HOMOLOGY DOMAIN-CONTAINING PROTEIN DDB_G0272472-RELATED"/>
    <property type="match status" value="1"/>
</dbReference>
<dbReference type="AlphaFoldDB" id="A0A182NCY4"/>
<dbReference type="SUPFAM" id="SSF47576">
    <property type="entry name" value="Calponin-homology domain, CH-domain"/>
    <property type="match status" value="1"/>
</dbReference>
<evidence type="ECO:0000256" key="9">
    <source>
        <dbReference type="SAM" id="MobiDB-lite"/>
    </source>
</evidence>
<feature type="compositionally biased region" description="Polar residues" evidence="9">
    <location>
        <begin position="772"/>
        <end position="808"/>
    </location>
</feature>
<dbReference type="Proteomes" id="UP000075884">
    <property type="component" value="Unassembled WGS sequence"/>
</dbReference>
<dbReference type="CDD" id="cd21253">
    <property type="entry name" value="CH_MICALL2"/>
    <property type="match status" value="1"/>
</dbReference>
<keyword evidence="2" id="KW-0597">Phosphoprotein</keyword>
<keyword evidence="14" id="KW-1185">Reference proteome</keyword>
<evidence type="ECO:0000259" key="12">
    <source>
        <dbReference type="PROSITE" id="PS51848"/>
    </source>
</evidence>
<feature type="domain" description="BMERB" evidence="12">
    <location>
        <begin position="977"/>
        <end position="1139"/>
    </location>
</feature>
<dbReference type="SMART" id="SM01203">
    <property type="entry name" value="DUF3585"/>
    <property type="match status" value="1"/>
</dbReference>
<feature type="compositionally biased region" description="Basic and acidic residues" evidence="9">
    <location>
        <begin position="458"/>
        <end position="481"/>
    </location>
</feature>
<dbReference type="Gene3D" id="2.10.110.10">
    <property type="entry name" value="Cysteine Rich Protein"/>
    <property type="match status" value="1"/>
</dbReference>
<evidence type="ECO:0000256" key="1">
    <source>
        <dbReference type="ARBA" id="ARBA00004177"/>
    </source>
</evidence>
<dbReference type="FunFam" id="1.10.418.10:FF:000023">
    <property type="entry name" value="EH domain-binding protein 1 isoform X1"/>
    <property type="match status" value="1"/>
</dbReference>
<feature type="compositionally biased region" description="Pro residues" evidence="9">
    <location>
        <begin position="662"/>
        <end position="671"/>
    </location>
</feature>
<comment type="subcellular location">
    <subcellularLocation>
        <location evidence="1">Endosome</location>
    </subcellularLocation>
</comment>
<feature type="compositionally biased region" description="Basic and acidic residues" evidence="9">
    <location>
        <begin position="561"/>
        <end position="598"/>
    </location>
</feature>
<dbReference type="Pfam" id="PF12130">
    <property type="entry name" value="bMERB_dom"/>
    <property type="match status" value="1"/>
</dbReference>